<dbReference type="SUPFAM" id="SSF54897">
    <property type="entry name" value="Protease propeptides/inhibitors"/>
    <property type="match status" value="1"/>
</dbReference>
<feature type="active site" description="Charge relay system" evidence="7">
    <location>
        <position position="248"/>
    </location>
</feature>
<dbReference type="InterPro" id="IPR030400">
    <property type="entry name" value="Sedolisin_dom"/>
</dbReference>
<feature type="region of interest" description="Disordered" evidence="8">
    <location>
        <begin position="797"/>
        <end position="817"/>
    </location>
</feature>
<dbReference type="SUPFAM" id="SSF52743">
    <property type="entry name" value="Subtilisin-like"/>
    <property type="match status" value="1"/>
</dbReference>
<dbReference type="GO" id="GO:0046872">
    <property type="term" value="F:metal ion binding"/>
    <property type="evidence" value="ECO:0007669"/>
    <property type="project" value="UniProtKB-UniRule"/>
</dbReference>
<feature type="active site" description="Charge relay system" evidence="7">
    <location>
        <position position="437"/>
    </location>
</feature>
<dbReference type="GO" id="GO:0008240">
    <property type="term" value="F:tripeptidyl-peptidase activity"/>
    <property type="evidence" value="ECO:0007669"/>
    <property type="project" value="TreeGrafter"/>
</dbReference>
<evidence type="ECO:0000313" key="11">
    <source>
        <dbReference type="Proteomes" id="UP000298656"/>
    </source>
</evidence>
<dbReference type="SUPFAM" id="SSF50939">
    <property type="entry name" value="Sialidases"/>
    <property type="match status" value="1"/>
</dbReference>
<evidence type="ECO:0000256" key="6">
    <source>
        <dbReference type="ARBA" id="ARBA00023145"/>
    </source>
</evidence>
<sequence>MVRNASSLYAIPHSEHKLAPGAAPIGAASPDTTLLVSIRVRSQQDSLPAGAGAMSTTPPRARHYLSREAFAERYGASEADLERVKAYATAQGLTIMESSPARRTVVVSGTVAAINKAFSVELQQYHTAKATYIGHTGSASVPADLGAIVESVHGLDTRPLAAPMTRQAQGSQGITSLLPAQVAQLYEFPTHSAAGVTIGILEFGGGYRESDIQTWFTNVAKLPVPAVSFVGIDGATNSPGVDTGSDTEVMLDIAVAGSVAPGAKIVVYFAPNTGQGWVDAFTTAIHDTTNKPAVLSISWGGNESGWGSTINTMSQVIAEAAPLGVTLFASSGDSGSENPAEVSYPASDPGITACGGTTISNVSGSSFTQTAWSGSGGGVSSAFALPSWQSWARVPPSVNPKGHVGRGVPDVAGNADPSSGYPLILNGQSIGAWGGTSAVAPLYAGLTAVLGAQLGAPLGFLNQNLYSSEGPYVFDDVTSGSNGSYNAGPGWDAVTGLGSINGSPLSSALMGIGLPPALAVYDNALFMAWKGIEFDDRIFFTTSNGSAWAPQTLVPGVATSAGVALAVFGNLLYMAWKGEDFDQGIWWSTFDGKNWAPQKEVSGVATSTGPRLAVFANKLYMAWKGMEDDQRLWWSSFDGSTWAPQQEIPGVASAVGPAIAAYDGALFAIWKGEFGDPGIYYSTFNGSSWAPQKLVAGTGTSEGPSLAVYNGQLIAAWKGEFSDQRLWYASFNGSSWTPQKQIPGVLSSIGPSIATFGNRVFAAWKGMTGDERIWWTTYNGATWAAQQIVPGVGTSTDLDETNKAGPEAVAGAAAGSI</sequence>
<reference evidence="10 11" key="1">
    <citation type="submission" date="2019-05" db="EMBL/GenBank/DDBJ databases">
        <title>Burkholderia sp. DHOD12, isolated from subtropical forest soil.</title>
        <authorList>
            <person name="Gao Z.-H."/>
            <person name="Qiu L.-H."/>
        </authorList>
    </citation>
    <scope>NUCLEOTIDE SEQUENCE [LARGE SCALE GENOMIC DNA]</scope>
    <source>
        <strain evidence="10 11">DHOD12</strain>
    </source>
</reference>
<keyword evidence="1 7" id="KW-0645">Protease</keyword>
<dbReference type="EMBL" id="CP040078">
    <property type="protein sequence ID" value="QCP52773.1"/>
    <property type="molecule type" value="Genomic_DNA"/>
</dbReference>
<dbReference type="GO" id="GO:0006508">
    <property type="term" value="P:proteolysis"/>
    <property type="evidence" value="ECO:0007669"/>
    <property type="project" value="UniProtKB-KW"/>
</dbReference>
<evidence type="ECO:0000256" key="1">
    <source>
        <dbReference type="ARBA" id="ARBA00022670"/>
    </source>
</evidence>
<keyword evidence="5 7" id="KW-0106">Calcium</keyword>
<evidence type="ECO:0000256" key="7">
    <source>
        <dbReference type="PROSITE-ProRule" id="PRU01032"/>
    </source>
</evidence>
<feature type="binding site" evidence="7">
    <location>
        <position position="492"/>
    </location>
    <ligand>
        <name>Ca(2+)</name>
        <dbReference type="ChEBI" id="CHEBI:29108"/>
    </ligand>
</feature>
<organism evidence="10 11">
    <name type="scientific">Trinickia violacea</name>
    <dbReference type="NCBI Taxonomy" id="2571746"/>
    <lineage>
        <taxon>Bacteria</taxon>
        <taxon>Pseudomonadati</taxon>
        <taxon>Pseudomonadota</taxon>
        <taxon>Betaproteobacteria</taxon>
        <taxon>Burkholderiales</taxon>
        <taxon>Burkholderiaceae</taxon>
        <taxon>Trinickia</taxon>
    </lineage>
</organism>
<proteinExistence type="predicted"/>
<feature type="binding site" evidence="7">
    <location>
        <position position="490"/>
    </location>
    <ligand>
        <name>Ca(2+)</name>
        <dbReference type="ChEBI" id="CHEBI:29108"/>
    </ligand>
</feature>
<dbReference type="OrthoDB" id="9002785at2"/>
<keyword evidence="11" id="KW-1185">Reference proteome</keyword>
<evidence type="ECO:0000256" key="2">
    <source>
        <dbReference type="ARBA" id="ARBA00022723"/>
    </source>
</evidence>
<evidence type="ECO:0000256" key="4">
    <source>
        <dbReference type="ARBA" id="ARBA00022825"/>
    </source>
</evidence>
<feature type="binding site" evidence="7">
    <location>
        <position position="477"/>
    </location>
    <ligand>
        <name>Ca(2+)</name>
        <dbReference type="ChEBI" id="CHEBI:29108"/>
    </ligand>
</feature>
<dbReference type="InterPro" id="IPR015366">
    <property type="entry name" value="S53_propep"/>
</dbReference>
<dbReference type="Proteomes" id="UP000298656">
    <property type="component" value="Chromosome 2"/>
</dbReference>
<dbReference type="Gene3D" id="2.120.10.10">
    <property type="match status" value="1"/>
</dbReference>
<evidence type="ECO:0000256" key="5">
    <source>
        <dbReference type="ARBA" id="ARBA00022837"/>
    </source>
</evidence>
<dbReference type="PROSITE" id="PS51695">
    <property type="entry name" value="SEDOLISIN"/>
    <property type="match status" value="1"/>
</dbReference>
<dbReference type="InterPro" id="IPR036278">
    <property type="entry name" value="Sialidase_sf"/>
</dbReference>
<evidence type="ECO:0000256" key="8">
    <source>
        <dbReference type="SAM" id="MobiDB-lite"/>
    </source>
</evidence>
<dbReference type="PANTHER" id="PTHR14218">
    <property type="entry name" value="PROTEASE S8 TRIPEPTIDYL PEPTIDASE I CLN2"/>
    <property type="match status" value="1"/>
</dbReference>
<evidence type="ECO:0000313" key="10">
    <source>
        <dbReference type="EMBL" id="QCP52773.1"/>
    </source>
</evidence>
<keyword evidence="3 7" id="KW-0378">Hydrolase</keyword>
<comment type="cofactor">
    <cofactor evidence="7">
        <name>Ca(2+)</name>
        <dbReference type="ChEBI" id="CHEBI:29108"/>
    </cofactor>
    <text evidence="7">Binds 1 Ca(2+) ion per subunit.</text>
</comment>
<dbReference type="AlphaFoldDB" id="A0A4P8IYX3"/>
<name>A0A4P8IYX3_9BURK</name>
<gene>
    <name evidence="10" type="ORF">FAZ95_26935</name>
</gene>
<dbReference type="KEGG" id="tvl:FAZ95_26935"/>
<keyword evidence="2 7" id="KW-0479">Metal-binding</keyword>
<keyword evidence="4 7" id="KW-0720">Serine protease</keyword>
<evidence type="ECO:0000256" key="3">
    <source>
        <dbReference type="ARBA" id="ARBA00022801"/>
    </source>
</evidence>
<dbReference type="SMART" id="SM00944">
    <property type="entry name" value="Pro-kuma_activ"/>
    <property type="match status" value="1"/>
</dbReference>
<dbReference type="CDD" id="cd04056">
    <property type="entry name" value="Peptidases_S53"/>
    <property type="match status" value="1"/>
</dbReference>
<protein>
    <recommendedName>
        <fullName evidence="9">Peptidase S53 domain-containing protein</fullName>
    </recommendedName>
</protein>
<feature type="binding site" evidence="7">
    <location>
        <position position="476"/>
    </location>
    <ligand>
        <name>Ca(2+)</name>
        <dbReference type="ChEBI" id="CHEBI:29108"/>
    </ligand>
</feature>
<feature type="compositionally biased region" description="Low complexity" evidence="8">
    <location>
        <begin position="804"/>
        <end position="817"/>
    </location>
</feature>
<keyword evidence="6" id="KW-0865">Zymogen</keyword>
<dbReference type="GO" id="GO:0004252">
    <property type="term" value="F:serine-type endopeptidase activity"/>
    <property type="evidence" value="ECO:0007669"/>
    <property type="project" value="UniProtKB-UniRule"/>
</dbReference>
<dbReference type="Pfam" id="PF09286">
    <property type="entry name" value="Pro-kuma_activ"/>
    <property type="match status" value="1"/>
</dbReference>
<accession>A0A4P8IYX3</accession>
<feature type="domain" description="Peptidase S53" evidence="9">
    <location>
        <begin position="176"/>
        <end position="512"/>
    </location>
</feature>
<dbReference type="CDD" id="cd11377">
    <property type="entry name" value="Pro-peptidase_S53"/>
    <property type="match status" value="1"/>
</dbReference>
<dbReference type="Gene3D" id="3.40.50.200">
    <property type="entry name" value="Peptidase S8/S53 domain"/>
    <property type="match status" value="1"/>
</dbReference>
<dbReference type="RefSeq" id="WP_137335544.1">
    <property type="nucleotide sequence ID" value="NZ_CP040078.1"/>
</dbReference>
<dbReference type="InterPro" id="IPR050819">
    <property type="entry name" value="Tripeptidyl-peptidase_I"/>
</dbReference>
<dbReference type="PANTHER" id="PTHR14218:SF15">
    <property type="entry name" value="TRIPEPTIDYL-PEPTIDASE 1"/>
    <property type="match status" value="1"/>
</dbReference>
<feature type="active site" description="Charge relay system" evidence="7">
    <location>
        <position position="252"/>
    </location>
</feature>
<dbReference type="InterPro" id="IPR036852">
    <property type="entry name" value="Peptidase_S8/S53_dom_sf"/>
</dbReference>
<dbReference type="SUPFAM" id="SSF89372">
    <property type="entry name" value="Fucose-specific lectin"/>
    <property type="match status" value="1"/>
</dbReference>
<evidence type="ECO:0000259" key="9">
    <source>
        <dbReference type="PROSITE" id="PS51695"/>
    </source>
</evidence>